<evidence type="ECO:0000256" key="8">
    <source>
        <dbReference type="ARBA" id="ARBA00023098"/>
    </source>
</evidence>
<evidence type="ECO:0000259" key="12">
    <source>
        <dbReference type="Pfam" id="PF03007"/>
    </source>
</evidence>
<dbReference type="InterPro" id="IPR004255">
    <property type="entry name" value="O-acyltransferase_WSD1_N"/>
</dbReference>
<comment type="similarity">
    <text evidence="3 11">Belongs to the long-chain O-acyltransferase family.</text>
</comment>
<evidence type="ECO:0000313" key="15">
    <source>
        <dbReference type="Proteomes" id="UP000241595"/>
    </source>
</evidence>
<accession>A0A2U3NDX2</accession>
<evidence type="ECO:0000256" key="6">
    <source>
        <dbReference type="ARBA" id="ARBA00022679"/>
    </source>
</evidence>
<reference evidence="14 15" key="1">
    <citation type="submission" date="2017-01" db="EMBL/GenBank/DDBJ databases">
        <authorList>
            <consortium name="Urmite Genomes"/>
        </authorList>
    </citation>
    <scope>NUCLEOTIDE SEQUENCE [LARGE SCALE GENOMIC DNA]</scope>
    <source>
        <strain evidence="14 15">AB308</strain>
    </source>
</reference>
<name>A0A2U3NDX2_9MYCO</name>
<keyword evidence="8 11" id="KW-0443">Lipid metabolism</keyword>
<dbReference type="PANTHER" id="PTHR31650:SF1">
    <property type="entry name" value="WAX ESTER SYNTHASE_DIACYLGLYCEROL ACYLTRANSFERASE 4-RELATED"/>
    <property type="match status" value="1"/>
</dbReference>
<dbReference type="RefSeq" id="WP_077100459.1">
    <property type="nucleotide sequence ID" value="NZ_LT717701.1"/>
</dbReference>
<dbReference type="GO" id="GO:0051701">
    <property type="term" value="P:biological process involved in interaction with host"/>
    <property type="evidence" value="ECO:0007669"/>
    <property type="project" value="TreeGrafter"/>
</dbReference>
<dbReference type="Gene3D" id="3.30.559.10">
    <property type="entry name" value="Chloramphenicol acetyltransferase-like domain"/>
    <property type="match status" value="1"/>
</dbReference>
<evidence type="ECO:0000256" key="4">
    <source>
        <dbReference type="ARBA" id="ARBA00013244"/>
    </source>
</evidence>
<dbReference type="Pfam" id="PF03007">
    <property type="entry name" value="WS_DGAT_cat"/>
    <property type="match status" value="1"/>
</dbReference>
<dbReference type="AlphaFoldDB" id="A0A2U3NDX2"/>
<evidence type="ECO:0000256" key="3">
    <source>
        <dbReference type="ARBA" id="ARBA00009587"/>
    </source>
</evidence>
<sequence length="452" mass="49808">MEPISPTDALFLIGESREHPMHVGSLQLFEPPEDAGPHFVRESYQAMLECTDIQPTFRKHPAFFGGLTNVAWSLDRDVELDYHLRRSALPEPGRVRDLLELASRLHGSLLDRHRPLWEAHLVEGLQDGRYAVYTKYHHSLMDGVSALRLVQRAFTSDPDDDEVRVPWNLPPRHRAGRGKRASLLERVGRTAGSAFALAPSTVRLARAALLEQQLTLPFRAPRSMFNVRIGGARRVAAQSWSLDRIKAVKSAAGVTVNDVVLAMSAGALRAYLIEQNALPDAPLTAMVPVNLRKDDDDRGGNMVGTFLCNLATDLDDPAQRLETISSSIRDTKEVFQQLPPMQQLALSAFNIGGLFFGLIPGYLSTASPPFNIVISNVSAGPAEPLYWRGARLDGNYPLSIPLDGQAVNITVTNNADNLDFGLVGCRRSVPHLQRLLGHLETSLKELERAFGA</sequence>
<keyword evidence="7 11" id="KW-0319">Glycerol metabolism</keyword>
<dbReference type="PANTHER" id="PTHR31650">
    <property type="entry name" value="O-ACYLTRANSFERASE (WSD1-LIKE) FAMILY PROTEIN"/>
    <property type="match status" value="1"/>
</dbReference>
<dbReference type="OrthoDB" id="9810950at2"/>
<dbReference type="EC" id="2.3.1.20" evidence="4 11"/>
<evidence type="ECO:0000256" key="11">
    <source>
        <dbReference type="RuleBase" id="RU361241"/>
    </source>
</evidence>
<gene>
    <name evidence="14" type="ORF">MTAB308_3210</name>
</gene>
<evidence type="ECO:0000256" key="2">
    <source>
        <dbReference type="ARBA" id="ARBA00005189"/>
    </source>
</evidence>
<comment type="catalytic activity">
    <reaction evidence="10 11">
        <text>an acyl-CoA + a 1,2-diacyl-sn-glycerol = a triacyl-sn-glycerol + CoA</text>
        <dbReference type="Rhea" id="RHEA:10868"/>
        <dbReference type="ChEBI" id="CHEBI:17815"/>
        <dbReference type="ChEBI" id="CHEBI:57287"/>
        <dbReference type="ChEBI" id="CHEBI:58342"/>
        <dbReference type="ChEBI" id="CHEBI:64615"/>
        <dbReference type="EC" id="2.3.1.20"/>
    </reaction>
</comment>
<dbReference type="InterPro" id="IPR045034">
    <property type="entry name" value="O-acyltransferase_WSD1-like"/>
</dbReference>
<dbReference type="InterPro" id="IPR023213">
    <property type="entry name" value="CAT-like_dom_sf"/>
</dbReference>
<dbReference type="Proteomes" id="UP000241595">
    <property type="component" value="Unassembled WGS sequence"/>
</dbReference>
<evidence type="ECO:0000259" key="13">
    <source>
        <dbReference type="Pfam" id="PF06974"/>
    </source>
</evidence>
<dbReference type="Gene3D" id="3.30.559.30">
    <property type="entry name" value="Nonribosomal peptide synthetase, condensation domain"/>
    <property type="match status" value="1"/>
</dbReference>
<dbReference type="NCBIfam" id="TIGR02946">
    <property type="entry name" value="acyl_WS_DGAT"/>
    <property type="match status" value="1"/>
</dbReference>
<organism evidence="14 15">
    <name type="scientific">Mycobacterium terramassiliense</name>
    <dbReference type="NCBI Taxonomy" id="1841859"/>
    <lineage>
        <taxon>Bacteria</taxon>
        <taxon>Bacillati</taxon>
        <taxon>Actinomycetota</taxon>
        <taxon>Actinomycetes</taxon>
        <taxon>Mycobacteriales</taxon>
        <taxon>Mycobacteriaceae</taxon>
        <taxon>Mycobacterium</taxon>
    </lineage>
</organism>
<evidence type="ECO:0000256" key="7">
    <source>
        <dbReference type="ARBA" id="ARBA00022798"/>
    </source>
</evidence>
<evidence type="ECO:0000256" key="1">
    <source>
        <dbReference type="ARBA" id="ARBA00004771"/>
    </source>
</evidence>
<dbReference type="STRING" id="1841859.GCA_900157385_03210"/>
<keyword evidence="15" id="KW-1185">Reference proteome</keyword>
<dbReference type="EMBL" id="FTRV01000013">
    <property type="protein sequence ID" value="SPM29718.1"/>
    <property type="molecule type" value="Genomic_DNA"/>
</dbReference>
<keyword evidence="5 11" id="KW-0444">Lipid biosynthesis</keyword>
<proteinExistence type="inferred from homology"/>
<comment type="pathway">
    <text evidence="1 11">Glycerolipid metabolism; triacylglycerol biosynthesis.</text>
</comment>
<keyword evidence="9 11" id="KW-0012">Acyltransferase</keyword>
<dbReference type="GO" id="GO:0004144">
    <property type="term" value="F:diacylglycerol O-acyltransferase activity"/>
    <property type="evidence" value="ECO:0007669"/>
    <property type="project" value="UniProtKB-EC"/>
</dbReference>
<dbReference type="InterPro" id="IPR014292">
    <property type="entry name" value="Acyl_transf_WS/DGAT"/>
</dbReference>
<dbReference type="GO" id="GO:0071731">
    <property type="term" value="P:response to nitric oxide"/>
    <property type="evidence" value="ECO:0007669"/>
    <property type="project" value="TreeGrafter"/>
</dbReference>
<dbReference type="Pfam" id="PF06974">
    <property type="entry name" value="WS_DGAT_C"/>
    <property type="match status" value="1"/>
</dbReference>
<feature type="domain" description="O-acyltransferase WSD1 C-terminal" evidence="13">
    <location>
        <begin position="300"/>
        <end position="446"/>
    </location>
</feature>
<comment type="pathway">
    <text evidence="2">Lipid metabolism.</text>
</comment>
<keyword evidence="6 11" id="KW-0808">Transferase</keyword>
<feature type="domain" description="O-acyltransferase WSD1-like N-terminal" evidence="12">
    <location>
        <begin position="5"/>
        <end position="260"/>
    </location>
</feature>
<dbReference type="UniPathway" id="UPA00282"/>
<dbReference type="GO" id="GO:0006071">
    <property type="term" value="P:glycerol metabolic process"/>
    <property type="evidence" value="ECO:0007669"/>
    <property type="project" value="UniProtKB-KW"/>
</dbReference>
<evidence type="ECO:0000256" key="9">
    <source>
        <dbReference type="ARBA" id="ARBA00023315"/>
    </source>
</evidence>
<evidence type="ECO:0000256" key="5">
    <source>
        <dbReference type="ARBA" id="ARBA00022516"/>
    </source>
</evidence>
<evidence type="ECO:0000256" key="10">
    <source>
        <dbReference type="ARBA" id="ARBA00048109"/>
    </source>
</evidence>
<dbReference type="GO" id="GO:0001666">
    <property type="term" value="P:response to hypoxia"/>
    <property type="evidence" value="ECO:0007669"/>
    <property type="project" value="TreeGrafter"/>
</dbReference>
<dbReference type="InterPro" id="IPR009721">
    <property type="entry name" value="O-acyltransferase_WSD1_C"/>
</dbReference>
<dbReference type="GO" id="GO:0005886">
    <property type="term" value="C:plasma membrane"/>
    <property type="evidence" value="ECO:0007669"/>
    <property type="project" value="TreeGrafter"/>
</dbReference>
<dbReference type="SUPFAM" id="SSF52777">
    <property type="entry name" value="CoA-dependent acyltransferases"/>
    <property type="match status" value="2"/>
</dbReference>
<evidence type="ECO:0000313" key="14">
    <source>
        <dbReference type="EMBL" id="SPM29718.1"/>
    </source>
</evidence>
<protein>
    <recommendedName>
        <fullName evidence="4 11">Diacylglycerol O-acyltransferase</fullName>
        <ecNumber evidence="4 11">2.3.1.20</ecNumber>
    </recommendedName>
</protein>
<dbReference type="GO" id="GO:0019432">
    <property type="term" value="P:triglyceride biosynthetic process"/>
    <property type="evidence" value="ECO:0007669"/>
    <property type="project" value="UniProtKB-UniPathway"/>
</dbReference>